<comment type="subcellular location">
    <subcellularLocation>
        <location evidence="8">Cytoplasm</location>
    </subcellularLocation>
</comment>
<feature type="domain" description="PUA" evidence="9">
    <location>
        <begin position="286"/>
        <end position="369"/>
    </location>
</feature>
<proteinExistence type="inferred from homology"/>
<dbReference type="InterPro" id="IPR015947">
    <property type="entry name" value="PUA-like_sf"/>
</dbReference>
<dbReference type="InterPro" id="IPR005715">
    <property type="entry name" value="Glu_5kinase/COase_Synthase"/>
</dbReference>
<comment type="catalytic activity">
    <reaction evidence="8">
        <text>L-glutamate + ATP = L-glutamyl 5-phosphate + ADP</text>
        <dbReference type="Rhea" id="RHEA:14877"/>
        <dbReference type="ChEBI" id="CHEBI:29985"/>
        <dbReference type="ChEBI" id="CHEBI:30616"/>
        <dbReference type="ChEBI" id="CHEBI:58274"/>
        <dbReference type="ChEBI" id="CHEBI:456216"/>
        <dbReference type="EC" id="2.7.2.11"/>
    </reaction>
</comment>
<keyword evidence="1 8" id="KW-0963">Cytoplasm</keyword>
<keyword evidence="4 8" id="KW-0808">Transferase</keyword>
<feature type="binding site" evidence="8">
    <location>
        <position position="149"/>
    </location>
    <ligand>
        <name>substrate</name>
    </ligand>
</feature>
<organism evidence="10 11">
    <name type="scientific">Bifidobacterium lemurum</name>
    <dbReference type="NCBI Taxonomy" id="1603886"/>
    <lineage>
        <taxon>Bacteria</taxon>
        <taxon>Bacillati</taxon>
        <taxon>Actinomycetota</taxon>
        <taxon>Actinomycetes</taxon>
        <taxon>Bifidobacteriales</taxon>
        <taxon>Bifidobacteriaceae</taxon>
        <taxon>Bifidobacterium</taxon>
    </lineage>
</organism>
<comment type="function">
    <text evidence="8">Catalyzes the transfer of a phosphate group to glutamate to form L-glutamate 5-phosphate.</text>
</comment>
<dbReference type="HAMAP" id="MF_00456">
    <property type="entry name" value="ProB"/>
    <property type="match status" value="1"/>
</dbReference>
<dbReference type="SMART" id="SM00359">
    <property type="entry name" value="PUA"/>
    <property type="match status" value="1"/>
</dbReference>
<keyword evidence="7 8" id="KW-0067">ATP-binding</keyword>
<keyword evidence="6 8" id="KW-0418">Kinase</keyword>
<dbReference type="STRING" id="1603886.GCA_001895165_00010"/>
<comment type="pathway">
    <text evidence="8">Amino-acid biosynthesis; L-proline biosynthesis; L-glutamate 5-semialdehyde from L-glutamate: step 1/2.</text>
</comment>
<comment type="caution">
    <text evidence="10">The sequence shown here is derived from an EMBL/GenBank/DDBJ whole genome shotgun (WGS) entry which is preliminary data.</text>
</comment>
<keyword evidence="11" id="KW-1185">Reference proteome</keyword>
<evidence type="ECO:0000256" key="8">
    <source>
        <dbReference type="HAMAP-Rule" id="MF_00456"/>
    </source>
</evidence>
<dbReference type="CDD" id="cd21157">
    <property type="entry name" value="PUA_G5K"/>
    <property type="match status" value="1"/>
</dbReference>
<keyword evidence="3 8" id="KW-0641">Proline biosynthesis</keyword>
<dbReference type="InterPro" id="IPR002478">
    <property type="entry name" value="PUA"/>
</dbReference>
<dbReference type="Pfam" id="PF01472">
    <property type="entry name" value="PUA"/>
    <property type="match status" value="1"/>
</dbReference>
<dbReference type="Proteomes" id="UP000216352">
    <property type="component" value="Unassembled WGS sequence"/>
</dbReference>
<dbReference type="InterPro" id="IPR011529">
    <property type="entry name" value="Glu_5kinase"/>
</dbReference>
<dbReference type="PANTHER" id="PTHR43654">
    <property type="entry name" value="GLUTAMATE 5-KINASE"/>
    <property type="match status" value="1"/>
</dbReference>
<feature type="binding site" evidence="8">
    <location>
        <position position="62"/>
    </location>
    <ligand>
        <name>substrate</name>
    </ligand>
</feature>
<dbReference type="FunFam" id="3.40.1160.10:FF:000018">
    <property type="entry name" value="Glutamate 5-kinase"/>
    <property type="match status" value="1"/>
</dbReference>
<dbReference type="EC" id="2.7.2.11" evidence="8"/>
<dbReference type="InterPro" id="IPR001057">
    <property type="entry name" value="Glu/AcGlu_kinase"/>
</dbReference>
<keyword evidence="5 8" id="KW-0547">Nucleotide-binding</keyword>
<dbReference type="PRINTS" id="PR00474">
    <property type="entry name" value="GLU5KINASE"/>
</dbReference>
<dbReference type="InterPro" id="IPR041739">
    <property type="entry name" value="G5K_ProB"/>
</dbReference>
<dbReference type="GO" id="GO:0004349">
    <property type="term" value="F:glutamate 5-kinase activity"/>
    <property type="evidence" value="ECO:0007669"/>
    <property type="project" value="UniProtKB-UniRule"/>
</dbReference>
<dbReference type="Gene3D" id="3.40.1160.10">
    <property type="entry name" value="Acetylglutamate kinase-like"/>
    <property type="match status" value="1"/>
</dbReference>
<evidence type="ECO:0000256" key="3">
    <source>
        <dbReference type="ARBA" id="ARBA00022650"/>
    </source>
</evidence>
<accession>A0A261FNI7</accession>
<dbReference type="EMBL" id="MWWX01000014">
    <property type="protein sequence ID" value="OZG60658.1"/>
    <property type="molecule type" value="Genomic_DNA"/>
</dbReference>
<feature type="binding site" evidence="8">
    <location>
        <position position="161"/>
    </location>
    <ligand>
        <name>substrate</name>
    </ligand>
</feature>
<dbReference type="GO" id="GO:0055129">
    <property type="term" value="P:L-proline biosynthetic process"/>
    <property type="evidence" value="ECO:0007669"/>
    <property type="project" value="UniProtKB-UniRule"/>
</dbReference>
<dbReference type="GO" id="GO:0005829">
    <property type="term" value="C:cytosol"/>
    <property type="evidence" value="ECO:0007669"/>
    <property type="project" value="TreeGrafter"/>
</dbReference>
<feature type="binding site" evidence="8">
    <location>
        <begin position="181"/>
        <end position="182"/>
    </location>
    <ligand>
        <name>ATP</name>
        <dbReference type="ChEBI" id="CHEBI:30616"/>
    </ligand>
</feature>
<evidence type="ECO:0000256" key="5">
    <source>
        <dbReference type="ARBA" id="ARBA00022741"/>
    </source>
</evidence>
<gene>
    <name evidence="8" type="primary">proB</name>
    <name evidence="10" type="ORF">BLEM_1727</name>
</gene>
<dbReference type="InterPro" id="IPR019797">
    <property type="entry name" value="Glutamate_5-kinase_CS"/>
</dbReference>
<dbReference type="SUPFAM" id="SSF53633">
    <property type="entry name" value="Carbamate kinase-like"/>
    <property type="match status" value="1"/>
</dbReference>
<dbReference type="InterPro" id="IPR036974">
    <property type="entry name" value="PUA_sf"/>
</dbReference>
<dbReference type="OrthoDB" id="9804434at2"/>
<dbReference type="NCBIfam" id="TIGR01027">
    <property type="entry name" value="proB"/>
    <property type="match status" value="1"/>
</dbReference>
<dbReference type="InterPro" id="IPR001048">
    <property type="entry name" value="Asp/Glu/Uridylate_kinase"/>
</dbReference>
<dbReference type="CDD" id="cd04242">
    <property type="entry name" value="AAK_G5K_ProB"/>
    <property type="match status" value="1"/>
</dbReference>
<evidence type="ECO:0000256" key="2">
    <source>
        <dbReference type="ARBA" id="ARBA00022605"/>
    </source>
</evidence>
<evidence type="ECO:0000313" key="11">
    <source>
        <dbReference type="Proteomes" id="UP000216352"/>
    </source>
</evidence>
<dbReference type="GO" id="GO:0003723">
    <property type="term" value="F:RNA binding"/>
    <property type="evidence" value="ECO:0007669"/>
    <property type="project" value="InterPro"/>
</dbReference>
<evidence type="ECO:0000256" key="1">
    <source>
        <dbReference type="ARBA" id="ARBA00022490"/>
    </source>
</evidence>
<dbReference type="InterPro" id="IPR036393">
    <property type="entry name" value="AceGlu_kinase-like_sf"/>
</dbReference>
<evidence type="ECO:0000256" key="4">
    <source>
        <dbReference type="ARBA" id="ARBA00022679"/>
    </source>
</evidence>
<feature type="binding site" evidence="8">
    <location>
        <begin position="223"/>
        <end position="229"/>
    </location>
    <ligand>
        <name>ATP</name>
        <dbReference type="ChEBI" id="CHEBI:30616"/>
    </ligand>
</feature>
<dbReference type="PROSITE" id="PS50890">
    <property type="entry name" value="PUA"/>
    <property type="match status" value="1"/>
</dbReference>
<name>A0A261FNI7_9BIFI</name>
<feature type="binding site" evidence="8">
    <location>
        <position position="22"/>
    </location>
    <ligand>
        <name>ATP</name>
        <dbReference type="ChEBI" id="CHEBI:30616"/>
    </ligand>
</feature>
<dbReference type="PIRSF" id="PIRSF000729">
    <property type="entry name" value="GK"/>
    <property type="match status" value="1"/>
</dbReference>
<evidence type="ECO:0000259" key="9">
    <source>
        <dbReference type="SMART" id="SM00359"/>
    </source>
</evidence>
<evidence type="ECO:0000256" key="6">
    <source>
        <dbReference type="ARBA" id="ARBA00022777"/>
    </source>
</evidence>
<keyword evidence="2 8" id="KW-0028">Amino-acid biosynthesis</keyword>
<dbReference type="Pfam" id="PF00696">
    <property type="entry name" value="AA_kinase"/>
    <property type="match status" value="1"/>
</dbReference>
<protein>
    <recommendedName>
        <fullName evidence="8">Glutamate 5-kinase</fullName>
        <ecNumber evidence="8">2.7.2.11</ecNumber>
    </recommendedName>
    <alternativeName>
        <fullName evidence="8">Gamma-glutamyl kinase</fullName>
        <shortName evidence="8">GK</shortName>
    </alternativeName>
</protein>
<dbReference type="PROSITE" id="PS00902">
    <property type="entry name" value="GLUTAMATE_5_KINASE"/>
    <property type="match status" value="1"/>
</dbReference>
<evidence type="ECO:0000256" key="7">
    <source>
        <dbReference type="ARBA" id="ARBA00022840"/>
    </source>
</evidence>
<comment type="similarity">
    <text evidence="8">Belongs to the glutamate 5-kinase family.</text>
</comment>
<dbReference type="AlphaFoldDB" id="A0A261FNI7"/>
<reference evidence="10 11" key="1">
    <citation type="journal article" date="2017" name="BMC Genomics">
        <title>Comparative genomic and phylogenomic analyses of the Bifidobacteriaceae family.</title>
        <authorList>
            <person name="Lugli G.A."/>
            <person name="Milani C."/>
            <person name="Turroni F."/>
            <person name="Duranti S."/>
            <person name="Mancabelli L."/>
            <person name="Mangifesta M."/>
            <person name="Ferrario C."/>
            <person name="Modesto M."/>
            <person name="Mattarelli P."/>
            <person name="Jiri K."/>
            <person name="van Sinderen D."/>
            <person name="Ventura M."/>
        </authorList>
    </citation>
    <scope>NUCLEOTIDE SEQUENCE [LARGE SCALE GENOMIC DNA]</scope>
    <source>
        <strain evidence="10 11">DSM 28807</strain>
    </source>
</reference>
<evidence type="ECO:0000313" key="10">
    <source>
        <dbReference type="EMBL" id="OZG60658.1"/>
    </source>
</evidence>
<sequence>MSTPSQADVRRAIAAAQTVVVKVGSSSLTGPSGHLDPERLDSLVTALAQVRLMGARVVLVSSGAIAAGFGLLGFDSRPADVATQQATAAVGQGLLMARYETSFARYGIRVGQILITAEDTIRATQYRNVQRTLERLLDLGVVPIVNENDSLASNEIRFGDNDRLSALIANLVRADALVLLTDVDALYTAPPSQPDSRRIAYVPNVIDALGDIRVSGAGSKVGTGGMVTKLEAARVAAVSGIPAVLTCAANAGPALMGDPVGTVFAPVKQRGSSRRLWIGFAAEPRGTIVVDSGAAQAVRGGRASLLAAGAVEVRGAFSAGDPVWVDDEAGAHLARGLAGYDSEEIPQMLGRNTAQLKRFLGDQYAHPLVHRDNLVVL</sequence>
<dbReference type="SUPFAM" id="SSF88697">
    <property type="entry name" value="PUA domain-like"/>
    <property type="match status" value="1"/>
</dbReference>
<dbReference type="GO" id="GO:0005524">
    <property type="term" value="F:ATP binding"/>
    <property type="evidence" value="ECO:0007669"/>
    <property type="project" value="UniProtKB-KW"/>
</dbReference>
<dbReference type="RefSeq" id="WP_072723345.1">
    <property type="nucleotide sequence ID" value="NZ_BDIS01000001.1"/>
</dbReference>
<dbReference type="UniPathway" id="UPA00098">
    <property type="reaction ID" value="UER00359"/>
</dbReference>
<dbReference type="Gene3D" id="2.30.130.10">
    <property type="entry name" value="PUA domain"/>
    <property type="match status" value="1"/>
</dbReference>
<dbReference type="PANTHER" id="PTHR43654:SF1">
    <property type="entry name" value="ISOPENTENYL PHOSPHATE KINASE"/>
    <property type="match status" value="1"/>
</dbReference>